<dbReference type="RefSeq" id="WP_265581761.1">
    <property type="nucleotide sequence ID" value="NZ_CP036172.1"/>
</dbReference>
<evidence type="ECO:0000313" key="2">
    <source>
        <dbReference type="EMBL" id="QSZ66420.1"/>
    </source>
</evidence>
<keyword evidence="1" id="KW-0812">Transmembrane</keyword>
<dbReference type="Proteomes" id="UP001042704">
    <property type="component" value="Chromosome"/>
</dbReference>
<name>A0A8A3S427_9EURY</name>
<dbReference type="EMBL" id="CP036172">
    <property type="protein sequence ID" value="QSZ66420.1"/>
    <property type="molecule type" value="Genomic_DNA"/>
</dbReference>
<accession>A0A8A3S427</accession>
<proteinExistence type="predicted"/>
<reference evidence="2" key="2">
    <citation type="submission" date="2019-02" db="EMBL/GenBank/DDBJ databases">
        <authorList>
            <person name="Chen S.-C."/>
            <person name="Chien H.-H."/>
            <person name="Lai M.-C."/>
        </authorList>
    </citation>
    <scope>NUCLEOTIDE SEQUENCE</scope>
    <source>
        <strain evidence="2">N2F9704</strain>
    </source>
</reference>
<keyword evidence="3" id="KW-1185">Reference proteome</keyword>
<dbReference type="AlphaFoldDB" id="A0A8A3S427"/>
<organism evidence="2 3">
    <name type="scientific">Methanofollis aquaemaris</name>
    <dbReference type="NCBI Taxonomy" id="126734"/>
    <lineage>
        <taxon>Archaea</taxon>
        <taxon>Methanobacteriati</taxon>
        <taxon>Methanobacteriota</taxon>
        <taxon>Stenosarchaea group</taxon>
        <taxon>Methanomicrobia</taxon>
        <taxon>Methanomicrobiales</taxon>
        <taxon>Methanomicrobiaceae</taxon>
        <taxon>Methanofollis</taxon>
    </lineage>
</organism>
<keyword evidence="1" id="KW-1133">Transmembrane helix</keyword>
<sequence length="663" mass="70853">MRLNLTPPGGPRVVVLVALALLVVAVAPAAAEILEVNKPISDSYGVSIPSQQTQPGGNNVHTLSVRGVETLSAFDSVVVMIPISNAQIKNTSISSDSYAVRLLDAGDGHQYGSGLLGYNINYNSDGSQKSVIVWLDLDSWDPGSHTGLRSIRLDGAGPNMPGITIAGTNNPDVPVTVQTKVAAYPNLYNIPGDYIINYRHSWRHEITAEITGSSYLGNNSLITLNRYGYYSEVHVRDSQSLTKYDNTGYDDLEIPAHGTPVYVSIFGDGKWWNRTYFGPHPDPIPERPPEGWFVVNLSPASAAVYEPIQASLTPAAGAPRYSEIAWTVTDPDGNADVELYSLSSSDWSTWQHYNETSFLMEDSTEAAAHSLSLTPTSAGTWRVSAVVRDRQPPSTGAALAEVSTSCDVSRKAGDVDVIVSIFDGAKSNPSHLSGVGVTVWDLSRNSTVIYDSTGEYIVGASGTTNGVATFTAPLGDQIRITATRSGYVTHTETDFVQPTALPRNQMPISITLMPSETPAEDEVYMSFTVTTVTGTYIEGAAVQAGDRTAVTNSMGTCRIAIPANSTVSYSISKSGYYSSSGYIMPITENSAITIQLMLISSEVTTSPPGGVTATPTADTRTPEEKAESAFSVLFDNLELFATLAGLILLMAMIDWLVPGGRTR</sequence>
<feature type="transmembrane region" description="Helical" evidence="1">
    <location>
        <begin position="639"/>
        <end position="657"/>
    </location>
</feature>
<gene>
    <name evidence="2" type="ORF">RJ40_02360</name>
</gene>
<dbReference type="KEGG" id="maqe:RJ40_02360"/>
<dbReference type="GeneID" id="76423168"/>
<protein>
    <submittedName>
        <fullName evidence="2">Uncharacterized protein</fullName>
    </submittedName>
</protein>
<evidence type="ECO:0000313" key="3">
    <source>
        <dbReference type="Proteomes" id="UP001042704"/>
    </source>
</evidence>
<keyword evidence="1" id="KW-0472">Membrane</keyword>
<reference evidence="2" key="1">
    <citation type="journal article" date="2001" name="Int. J. Syst. Evol. Microbiol.">
        <title>Methanofollis aquaemaris sp. nov., a methanogen isolated from an aquaculture fish pond.</title>
        <authorList>
            <person name="Lai M.C."/>
            <person name="Chen S.C."/>
        </authorList>
    </citation>
    <scope>NUCLEOTIDE SEQUENCE</scope>
    <source>
        <strain evidence="2">N2F9704</strain>
    </source>
</reference>
<evidence type="ECO:0000256" key="1">
    <source>
        <dbReference type="SAM" id="Phobius"/>
    </source>
</evidence>